<comment type="caution">
    <text evidence="6">The sequence shown here is derived from an EMBL/GenBank/DDBJ whole genome shotgun (WGS) entry which is preliminary data.</text>
</comment>
<feature type="compositionally biased region" description="Gly residues" evidence="3">
    <location>
        <begin position="77"/>
        <end position="97"/>
    </location>
</feature>
<dbReference type="InterPro" id="IPR025110">
    <property type="entry name" value="AMP-bd_C"/>
</dbReference>
<feature type="region of interest" description="Disordered" evidence="3">
    <location>
        <begin position="1"/>
        <end position="180"/>
    </location>
</feature>
<dbReference type="InterPro" id="IPR045851">
    <property type="entry name" value="AMP-bd_C_sf"/>
</dbReference>
<dbReference type="PANTHER" id="PTHR43201">
    <property type="entry name" value="ACYL-COA SYNTHETASE"/>
    <property type="match status" value="1"/>
</dbReference>
<dbReference type="InterPro" id="IPR020845">
    <property type="entry name" value="AMP-binding_CS"/>
</dbReference>
<keyword evidence="7" id="KW-1185">Reference proteome</keyword>
<protein>
    <submittedName>
        <fullName evidence="6">Acyl-CoA synthetase (AMP-forming)/AMP-acid ligase II</fullName>
    </submittedName>
</protein>
<evidence type="ECO:0000259" key="4">
    <source>
        <dbReference type="Pfam" id="PF00501"/>
    </source>
</evidence>
<evidence type="ECO:0000256" key="3">
    <source>
        <dbReference type="SAM" id="MobiDB-lite"/>
    </source>
</evidence>
<feature type="domain" description="AMP-binding enzyme C-terminal" evidence="5">
    <location>
        <begin position="477"/>
        <end position="551"/>
    </location>
</feature>
<proteinExistence type="inferred from homology"/>
<dbReference type="Proteomes" id="UP000256661">
    <property type="component" value="Unassembled WGS sequence"/>
</dbReference>
<evidence type="ECO:0000256" key="2">
    <source>
        <dbReference type="ARBA" id="ARBA00022598"/>
    </source>
</evidence>
<dbReference type="InterPro" id="IPR042099">
    <property type="entry name" value="ANL_N_sf"/>
</dbReference>
<name>A0A3D9SH74_9ACTN</name>
<dbReference type="GO" id="GO:0006631">
    <property type="term" value="P:fatty acid metabolic process"/>
    <property type="evidence" value="ECO:0007669"/>
    <property type="project" value="TreeGrafter"/>
</dbReference>
<dbReference type="InterPro" id="IPR000873">
    <property type="entry name" value="AMP-dep_synth/lig_dom"/>
</dbReference>
<dbReference type="EMBL" id="QTTT01000001">
    <property type="protein sequence ID" value="REE95268.1"/>
    <property type="molecule type" value="Genomic_DNA"/>
</dbReference>
<keyword evidence="2 6" id="KW-0436">Ligase</keyword>
<dbReference type="Gene3D" id="3.40.50.12780">
    <property type="entry name" value="N-terminal domain of ligase-like"/>
    <property type="match status" value="1"/>
</dbReference>
<comment type="similarity">
    <text evidence="1">Belongs to the ATP-dependent AMP-binding enzyme family.</text>
</comment>
<feature type="domain" description="AMP-dependent synthetase/ligase" evidence="4">
    <location>
        <begin position="224"/>
        <end position="429"/>
    </location>
</feature>
<dbReference type="Pfam" id="PF13193">
    <property type="entry name" value="AMP-binding_C"/>
    <property type="match status" value="1"/>
</dbReference>
<dbReference type="PANTHER" id="PTHR43201:SF5">
    <property type="entry name" value="MEDIUM-CHAIN ACYL-COA LIGASE ACSF2, MITOCHONDRIAL"/>
    <property type="match status" value="1"/>
</dbReference>
<feature type="region of interest" description="Disordered" evidence="3">
    <location>
        <begin position="225"/>
        <end position="245"/>
    </location>
</feature>
<evidence type="ECO:0000259" key="5">
    <source>
        <dbReference type="Pfam" id="PF13193"/>
    </source>
</evidence>
<dbReference type="AlphaFoldDB" id="A0A3D9SH74"/>
<sequence length="584" mass="60954">MSGTAQTPGADRSTGPFGPVPAGGERSTGPFGTVDGTPHAPRGDRSTGPLEAVDGGPKAPGPGRSTGPFEAVDGGPQTSGGGRSTGPFGPVGGGYQASGGERSTGPFGAVDGGPEAPGGDRSTGPFEAVDGGPQASGGGRSTGPFDAVGGGYQASGGERSTGPFGAVDGGPQDPGGERATGPFGVVGERTTGPFAAVGRQFTLEEVVGLTRDGVVEPPQVQGRTIMLSSGTTGRPKGARRRPRPGMWPLASMLSRIPLRARQTMIVEAPLFHTWGYAAMQMAYALRCPIVLRRRFDPEETLRAVAEHRNPVVFAVPVMAQRIMDLPEEVRGRYDTSRLRLMALSGSGLPGDLALRFMDAFGDRLYSVYGTTEASWVAIAGPRELRRDPATAGRPPRNTSLAILDDLGLPVQPGEIGRIYAANELLFEGYTSGAPMEVRDGLLRTGDLGHIENGLLYVDGREDGLVVSGGENVVPRDVEDAIARLPGVREVAVVGVPDAEWGQRPAAYIVAEPWAGLDADTVRSHVHDQLARYAVPRDVHFLSELPRNATGKIVHRWLDSAVQGEVPEGLTGWPLPVAEAGARRA</sequence>
<gene>
    <name evidence="6" type="ORF">DFJ69_0651</name>
</gene>
<dbReference type="Gene3D" id="3.30.300.30">
    <property type="match status" value="1"/>
</dbReference>
<dbReference type="Pfam" id="PF00501">
    <property type="entry name" value="AMP-binding"/>
    <property type="match status" value="1"/>
</dbReference>
<evidence type="ECO:0000313" key="6">
    <source>
        <dbReference type="EMBL" id="REE95268.1"/>
    </source>
</evidence>
<organism evidence="6 7">
    <name type="scientific">Thermomonospora umbrina</name>
    <dbReference type="NCBI Taxonomy" id="111806"/>
    <lineage>
        <taxon>Bacteria</taxon>
        <taxon>Bacillati</taxon>
        <taxon>Actinomycetota</taxon>
        <taxon>Actinomycetes</taxon>
        <taxon>Streptosporangiales</taxon>
        <taxon>Thermomonosporaceae</taxon>
        <taxon>Thermomonospora</taxon>
    </lineage>
</organism>
<reference evidence="6 7" key="1">
    <citation type="submission" date="2018-08" db="EMBL/GenBank/DDBJ databases">
        <title>Sequencing the genomes of 1000 actinobacteria strains.</title>
        <authorList>
            <person name="Klenk H.-P."/>
        </authorList>
    </citation>
    <scope>NUCLEOTIDE SEQUENCE [LARGE SCALE GENOMIC DNA]</scope>
    <source>
        <strain evidence="6 7">DSM 43927</strain>
    </source>
</reference>
<dbReference type="SUPFAM" id="SSF56801">
    <property type="entry name" value="Acetyl-CoA synthetase-like"/>
    <property type="match status" value="1"/>
</dbReference>
<accession>A0A3D9SH74</accession>
<dbReference type="CDD" id="cd04433">
    <property type="entry name" value="AFD_class_I"/>
    <property type="match status" value="1"/>
</dbReference>
<dbReference type="PROSITE" id="PS00455">
    <property type="entry name" value="AMP_BINDING"/>
    <property type="match status" value="1"/>
</dbReference>
<evidence type="ECO:0000256" key="1">
    <source>
        <dbReference type="ARBA" id="ARBA00006432"/>
    </source>
</evidence>
<dbReference type="GO" id="GO:0031956">
    <property type="term" value="F:medium-chain fatty acid-CoA ligase activity"/>
    <property type="evidence" value="ECO:0007669"/>
    <property type="project" value="TreeGrafter"/>
</dbReference>
<evidence type="ECO:0000313" key="7">
    <source>
        <dbReference type="Proteomes" id="UP000256661"/>
    </source>
</evidence>